<protein>
    <submittedName>
        <fullName evidence="2">SMI1/KNR4 family protein</fullName>
    </submittedName>
</protein>
<accession>A0A9D1Y963</accession>
<dbReference type="InterPro" id="IPR018958">
    <property type="entry name" value="Knr4/Smi1-like_dom"/>
</dbReference>
<dbReference type="SMART" id="SM00860">
    <property type="entry name" value="SMI1_KNR4"/>
    <property type="match status" value="1"/>
</dbReference>
<evidence type="ECO:0000313" key="3">
    <source>
        <dbReference type="Proteomes" id="UP000823868"/>
    </source>
</evidence>
<dbReference type="AlphaFoldDB" id="A0A9D1Y963"/>
<sequence length="159" mass="17819">MRPREFVAFCMERYYQAVWAAGYLQFNPWPLLPSTVTEADLDREEQKLGISFPPLFRAFLSTYFHRFGTDTHALVPDQPPDGPFSGLESVFQPVLARHSYLPFAYDECSDLLVCLDVQSLTGDADGPVVGIGLEYLESLPESAISRDTLEAHCEPISPT</sequence>
<dbReference type="Gene3D" id="3.40.1580.10">
    <property type="entry name" value="SMI1/KNR4-like"/>
    <property type="match status" value="1"/>
</dbReference>
<dbReference type="Proteomes" id="UP000823868">
    <property type="component" value="Unassembled WGS sequence"/>
</dbReference>
<feature type="non-terminal residue" evidence="2">
    <location>
        <position position="159"/>
    </location>
</feature>
<evidence type="ECO:0000313" key="2">
    <source>
        <dbReference type="EMBL" id="HIY21667.1"/>
    </source>
</evidence>
<gene>
    <name evidence="2" type="ORF">H9841_07205</name>
</gene>
<reference evidence="2" key="1">
    <citation type="journal article" date="2021" name="PeerJ">
        <title>Extensive microbial diversity within the chicken gut microbiome revealed by metagenomics and culture.</title>
        <authorList>
            <person name="Gilroy R."/>
            <person name="Ravi A."/>
            <person name="Getino M."/>
            <person name="Pursley I."/>
            <person name="Horton D.L."/>
            <person name="Alikhan N.F."/>
            <person name="Baker D."/>
            <person name="Gharbi K."/>
            <person name="Hall N."/>
            <person name="Watson M."/>
            <person name="Adriaenssens E.M."/>
            <person name="Foster-Nyarko E."/>
            <person name="Jarju S."/>
            <person name="Secka A."/>
            <person name="Antonio M."/>
            <person name="Oren A."/>
            <person name="Chaudhuri R.R."/>
            <person name="La Ragione R."/>
            <person name="Hildebrand F."/>
            <person name="Pallen M.J."/>
        </authorList>
    </citation>
    <scope>NUCLEOTIDE SEQUENCE</scope>
    <source>
        <strain evidence="2">ChiBcec16_6824</strain>
    </source>
</reference>
<name>A0A9D1Y963_9FIRM</name>
<proteinExistence type="predicted"/>
<organism evidence="2 3">
    <name type="scientific">Candidatus Flavonifractor merdigallinarum</name>
    <dbReference type="NCBI Taxonomy" id="2838589"/>
    <lineage>
        <taxon>Bacteria</taxon>
        <taxon>Bacillati</taxon>
        <taxon>Bacillota</taxon>
        <taxon>Clostridia</taxon>
        <taxon>Eubacteriales</taxon>
        <taxon>Oscillospiraceae</taxon>
        <taxon>Flavonifractor</taxon>
    </lineage>
</organism>
<feature type="domain" description="Knr4/Smi1-like" evidence="1">
    <location>
        <begin position="35"/>
        <end position="142"/>
    </location>
</feature>
<dbReference type="InterPro" id="IPR037883">
    <property type="entry name" value="Knr4/Smi1-like_sf"/>
</dbReference>
<dbReference type="EMBL" id="DXDX01000132">
    <property type="protein sequence ID" value="HIY21667.1"/>
    <property type="molecule type" value="Genomic_DNA"/>
</dbReference>
<comment type="caution">
    <text evidence="2">The sequence shown here is derived from an EMBL/GenBank/DDBJ whole genome shotgun (WGS) entry which is preliminary data.</text>
</comment>
<dbReference type="SUPFAM" id="SSF160631">
    <property type="entry name" value="SMI1/KNR4-like"/>
    <property type="match status" value="1"/>
</dbReference>
<dbReference type="Pfam" id="PF09346">
    <property type="entry name" value="SMI1_KNR4"/>
    <property type="match status" value="1"/>
</dbReference>
<evidence type="ECO:0000259" key="1">
    <source>
        <dbReference type="SMART" id="SM00860"/>
    </source>
</evidence>
<reference evidence="2" key="2">
    <citation type="submission" date="2021-04" db="EMBL/GenBank/DDBJ databases">
        <authorList>
            <person name="Gilroy R."/>
        </authorList>
    </citation>
    <scope>NUCLEOTIDE SEQUENCE</scope>
    <source>
        <strain evidence="2">ChiBcec16_6824</strain>
    </source>
</reference>